<dbReference type="GO" id="GO:0005524">
    <property type="term" value="F:ATP binding"/>
    <property type="evidence" value="ECO:0007669"/>
    <property type="project" value="InterPro"/>
</dbReference>
<accession>W9GEA2</accession>
<dbReference type="InterPro" id="IPR020568">
    <property type="entry name" value="Ribosomal_Su5_D2-typ_SF"/>
</dbReference>
<dbReference type="Gene3D" id="3.30.230.10">
    <property type="match status" value="1"/>
</dbReference>
<comment type="similarity">
    <text evidence="1">Belongs to the peptidase S16 family.</text>
</comment>
<feature type="region of interest" description="Disordered" evidence="2">
    <location>
        <begin position="1"/>
        <end position="26"/>
    </location>
</feature>
<dbReference type="Pfam" id="PF13180">
    <property type="entry name" value="PDZ_2"/>
    <property type="match status" value="1"/>
</dbReference>
<dbReference type="SUPFAM" id="SSF50156">
    <property type="entry name" value="PDZ domain-like"/>
    <property type="match status" value="1"/>
</dbReference>
<evidence type="ECO:0000256" key="3">
    <source>
        <dbReference type="SAM" id="Phobius"/>
    </source>
</evidence>
<reference evidence="6" key="1">
    <citation type="submission" date="2013-08" db="EMBL/GenBank/DDBJ databases">
        <title>Intrasporangium oryzae NRRL B-24470.</title>
        <authorList>
            <person name="Liu H."/>
            <person name="Wang G."/>
        </authorList>
    </citation>
    <scope>NUCLEOTIDE SEQUENCE [LARGE SCALE GENOMIC DNA]</scope>
    <source>
        <strain evidence="6">Q5-1</strain>
    </source>
</reference>
<keyword evidence="1" id="KW-0720">Serine protease</keyword>
<sequence length="380" mass="39005">MTTPASPPEGGESRAEDASAPPTRTARRARLTGWNIAVLVAFFVALAAVVAGSLVRLPYAIVSPGPTFNALGEENLGGSTKPVIVVDGLPTYPADGTLRFLTVVIKGGPGHPVDAWDLLGAWLDPARDVYPVDQMFDPNANEQQVAEESAIQMEGSQEEAKAVALRAVGEKVPTHVVVAQVLGTSKAKGLLEVGDRFVSVGGTAASDPDAIRAAIQRVKPGDTVSIVVTRSGKRETVQVPTIAGTGGRTAIGVLLGIEHDFPVKVTINAGDVGGPSAGLMFALAIYDKLTPGSLTGNHAIAGTGTIDDQERVGPIGGIRQKLEGARGAGSDYFLAPAANCPEVVGHVPDGLQVVRIGTFDEAVSAVEAIAKGEAASLPHC</sequence>
<dbReference type="EMBL" id="AWQS01000231">
    <property type="protein sequence ID" value="EWT04511.1"/>
    <property type="molecule type" value="Genomic_DNA"/>
</dbReference>
<dbReference type="EC" id="3.4.21.53" evidence="1"/>
<keyword evidence="1" id="KW-0645">Protease</keyword>
<protein>
    <recommendedName>
        <fullName evidence="1">endopeptidase La</fullName>
        <ecNumber evidence="1">3.4.21.53</ecNumber>
    </recommendedName>
</protein>
<keyword evidence="3" id="KW-0812">Transmembrane</keyword>
<dbReference type="PANTHER" id="PTHR10046">
    <property type="entry name" value="ATP DEPENDENT LON PROTEASE FAMILY MEMBER"/>
    <property type="match status" value="1"/>
</dbReference>
<evidence type="ECO:0000313" key="5">
    <source>
        <dbReference type="EMBL" id="EWT04511.1"/>
    </source>
</evidence>
<dbReference type="OrthoDB" id="2356897at2"/>
<gene>
    <name evidence="5" type="ORF">N864_08490</name>
</gene>
<dbReference type="RefSeq" id="WP_051518775.1">
    <property type="nucleotide sequence ID" value="NZ_AWQS01000231.1"/>
</dbReference>
<evidence type="ECO:0000256" key="1">
    <source>
        <dbReference type="PROSITE-ProRule" id="PRU01122"/>
    </source>
</evidence>
<proteinExistence type="inferred from homology"/>
<keyword evidence="3" id="KW-0472">Membrane</keyword>
<dbReference type="InterPro" id="IPR014721">
    <property type="entry name" value="Ribsml_uS5_D2-typ_fold_subgr"/>
</dbReference>
<evidence type="ECO:0000256" key="2">
    <source>
        <dbReference type="SAM" id="MobiDB-lite"/>
    </source>
</evidence>
<evidence type="ECO:0000313" key="6">
    <source>
        <dbReference type="Proteomes" id="UP000019494"/>
    </source>
</evidence>
<comment type="caution">
    <text evidence="5">The sequence shown here is derived from an EMBL/GenBank/DDBJ whole genome shotgun (WGS) entry which is preliminary data.</text>
</comment>
<keyword evidence="1" id="KW-0378">Hydrolase</keyword>
<dbReference type="AlphaFoldDB" id="W9GEA2"/>
<dbReference type="GO" id="GO:0030163">
    <property type="term" value="P:protein catabolic process"/>
    <property type="evidence" value="ECO:0007669"/>
    <property type="project" value="InterPro"/>
</dbReference>
<dbReference type="Pfam" id="PF05362">
    <property type="entry name" value="Lon_C"/>
    <property type="match status" value="1"/>
</dbReference>
<keyword evidence="6" id="KW-1185">Reference proteome</keyword>
<dbReference type="InterPro" id="IPR027065">
    <property type="entry name" value="Lon_Prtase"/>
</dbReference>
<feature type="active site" evidence="1">
    <location>
        <position position="321"/>
    </location>
</feature>
<dbReference type="PATRIC" id="fig|584657.3.peg.3606"/>
<comment type="catalytic activity">
    <reaction evidence="1">
        <text>Hydrolysis of proteins in presence of ATP.</text>
        <dbReference type="EC" id="3.4.21.53"/>
    </reaction>
</comment>
<evidence type="ECO:0000259" key="4">
    <source>
        <dbReference type="PROSITE" id="PS51786"/>
    </source>
</evidence>
<dbReference type="Proteomes" id="UP000019494">
    <property type="component" value="Unassembled WGS sequence"/>
</dbReference>
<keyword evidence="3" id="KW-1133">Transmembrane helix</keyword>
<dbReference type="InterPro" id="IPR036034">
    <property type="entry name" value="PDZ_sf"/>
</dbReference>
<feature type="active site" evidence="1">
    <location>
        <position position="276"/>
    </location>
</feature>
<dbReference type="PROSITE" id="PS51786">
    <property type="entry name" value="LON_PROTEOLYTIC"/>
    <property type="match status" value="1"/>
</dbReference>
<dbReference type="GO" id="GO:0004176">
    <property type="term" value="F:ATP-dependent peptidase activity"/>
    <property type="evidence" value="ECO:0007669"/>
    <property type="project" value="UniProtKB-UniRule"/>
</dbReference>
<dbReference type="InterPro" id="IPR008269">
    <property type="entry name" value="Lon_proteolytic"/>
</dbReference>
<dbReference type="SUPFAM" id="SSF54211">
    <property type="entry name" value="Ribosomal protein S5 domain 2-like"/>
    <property type="match status" value="1"/>
</dbReference>
<organism evidence="5 6">
    <name type="scientific">Intrasporangium chromatireducens Q5-1</name>
    <dbReference type="NCBI Taxonomy" id="584657"/>
    <lineage>
        <taxon>Bacteria</taxon>
        <taxon>Bacillati</taxon>
        <taxon>Actinomycetota</taxon>
        <taxon>Actinomycetes</taxon>
        <taxon>Micrococcales</taxon>
        <taxon>Intrasporangiaceae</taxon>
        <taxon>Intrasporangium</taxon>
    </lineage>
</organism>
<feature type="transmembrane region" description="Helical" evidence="3">
    <location>
        <begin position="34"/>
        <end position="55"/>
    </location>
</feature>
<feature type="domain" description="Lon proteolytic" evidence="4">
    <location>
        <begin position="268"/>
        <end position="369"/>
    </location>
</feature>
<dbReference type="InterPro" id="IPR001478">
    <property type="entry name" value="PDZ"/>
</dbReference>
<name>W9GEA2_9MICO</name>
<dbReference type="GO" id="GO:0004252">
    <property type="term" value="F:serine-type endopeptidase activity"/>
    <property type="evidence" value="ECO:0007669"/>
    <property type="project" value="UniProtKB-UniRule"/>
</dbReference>
<dbReference type="GO" id="GO:0006508">
    <property type="term" value="P:proteolysis"/>
    <property type="evidence" value="ECO:0007669"/>
    <property type="project" value="UniProtKB-KW"/>
</dbReference>